<dbReference type="HAMAP" id="MF_00524">
    <property type="entry name" value="Glucokinase"/>
    <property type="match status" value="1"/>
</dbReference>
<dbReference type="PANTHER" id="PTHR47363">
    <property type="entry name" value="GLUCOKINASE"/>
    <property type="match status" value="1"/>
</dbReference>
<protein>
    <recommendedName>
        <fullName evidence="3">Glucokinase</fullName>
        <ecNumber evidence="3">2.7.1.2</ecNumber>
    </recommendedName>
    <alternativeName>
        <fullName evidence="3">Glucose kinase</fullName>
    </alternativeName>
</protein>
<comment type="catalytic activity">
    <reaction evidence="3">
        <text>D-glucose + ATP = D-glucose 6-phosphate + ADP + H(+)</text>
        <dbReference type="Rhea" id="RHEA:17825"/>
        <dbReference type="ChEBI" id="CHEBI:4167"/>
        <dbReference type="ChEBI" id="CHEBI:15378"/>
        <dbReference type="ChEBI" id="CHEBI:30616"/>
        <dbReference type="ChEBI" id="CHEBI:61548"/>
        <dbReference type="ChEBI" id="CHEBI:456216"/>
        <dbReference type="EC" id="2.7.1.2"/>
    </reaction>
</comment>
<dbReference type="Pfam" id="PF02685">
    <property type="entry name" value="Glucokinase"/>
    <property type="match status" value="1"/>
</dbReference>
<comment type="subcellular location">
    <subcellularLocation>
        <location evidence="3">Cytoplasm</location>
    </subcellularLocation>
</comment>
<evidence type="ECO:0000256" key="4">
    <source>
        <dbReference type="RuleBase" id="RU004046"/>
    </source>
</evidence>
<comment type="similarity">
    <text evidence="3 4">Belongs to the bacterial glucokinase family.</text>
</comment>
<dbReference type="Proteomes" id="UP000249081">
    <property type="component" value="Unassembled WGS sequence"/>
</dbReference>
<keyword evidence="3" id="KW-0547">Nucleotide-binding</keyword>
<dbReference type="NCBIfam" id="TIGR00749">
    <property type="entry name" value="glk"/>
    <property type="match status" value="1"/>
</dbReference>
<comment type="caution">
    <text evidence="5">The sequence shown here is derived from an EMBL/GenBank/DDBJ whole genome shotgun (WGS) entry which is preliminary data.</text>
</comment>
<dbReference type="EMBL" id="QBMN01000191">
    <property type="protein sequence ID" value="PZO34895.1"/>
    <property type="molecule type" value="Genomic_DNA"/>
</dbReference>
<keyword evidence="2 3" id="KW-0418">Kinase</keyword>
<keyword evidence="3" id="KW-0067">ATP-binding</keyword>
<dbReference type="NCBIfam" id="NF001415">
    <property type="entry name" value="PRK00292.1-2"/>
    <property type="match status" value="1"/>
</dbReference>
<dbReference type="GO" id="GO:0005524">
    <property type="term" value="F:ATP binding"/>
    <property type="evidence" value="ECO:0007669"/>
    <property type="project" value="UniProtKB-UniRule"/>
</dbReference>
<dbReference type="InterPro" id="IPR003836">
    <property type="entry name" value="Glucokinase"/>
</dbReference>
<name>A0A2W4XJV6_9CYAN</name>
<dbReference type="GO" id="GO:0005536">
    <property type="term" value="F:D-glucose binding"/>
    <property type="evidence" value="ECO:0007669"/>
    <property type="project" value="InterPro"/>
</dbReference>
<dbReference type="AlphaFoldDB" id="A0A2W4XJV6"/>
<sequence>MTYLLAGDIGGTKTILRLVKSSDPTDSGKVILKTKFEHTYSSQAYPDLVPMVKEFLHQAADDAGKAHPPQRACFAIAGPVVENTSSLTNLAWSLEGDRLQAELDLDRVELINDFEAVGHGVFGLAPDDIHTLQVGEPDGNAPVAILGAGTGLGQGFALGQGGRTLVFPSEGGHADFAPRSELEFQLMRYLLDKHQISRVSVERVVSGQGIVAIYQFLRDREFAHETPEIAEAIAIWERQIGLSTKTVDPAAVIAMAAAADRDRLCHKAMEVFVSAYGAEAGNLALKLLPYGGLYVAGGIAAKNLALMTAGEFIKAFAHKGRVSPLLDRVPVHIVLNPQVGLIGAALKAEKL</sequence>
<accession>A0A2W4XJV6</accession>
<dbReference type="Gene3D" id="3.40.367.20">
    <property type="match status" value="1"/>
</dbReference>
<dbReference type="GO" id="GO:0005737">
    <property type="term" value="C:cytoplasm"/>
    <property type="evidence" value="ECO:0007669"/>
    <property type="project" value="UniProtKB-SubCell"/>
</dbReference>
<keyword evidence="3" id="KW-0324">Glycolysis</keyword>
<keyword evidence="3" id="KW-0963">Cytoplasm</keyword>
<gene>
    <name evidence="3" type="primary">glk</name>
    <name evidence="5" type="ORF">DCF17_19790</name>
</gene>
<feature type="binding site" evidence="3">
    <location>
        <begin position="7"/>
        <end position="12"/>
    </location>
    <ligand>
        <name>ATP</name>
        <dbReference type="ChEBI" id="CHEBI:30616"/>
    </ligand>
</feature>
<evidence type="ECO:0000256" key="3">
    <source>
        <dbReference type="HAMAP-Rule" id="MF_00524"/>
    </source>
</evidence>
<evidence type="ECO:0000256" key="2">
    <source>
        <dbReference type="ARBA" id="ARBA00022777"/>
    </source>
</evidence>
<dbReference type="CDD" id="cd24008">
    <property type="entry name" value="ASKHA_NBD_GLK"/>
    <property type="match status" value="1"/>
</dbReference>
<dbReference type="InterPro" id="IPR043129">
    <property type="entry name" value="ATPase_NBD"/>
</dbReference>
<evidence type="ECO:0000256" key="1">
    <source>
        <dbReference type="ARBA" id="ARBA00022679"/>
    </source>
</evidence>
<dbReference type="GO" id="GO:0004340">
    <property type="term" value="F:glucokinase activity"/>
    <property type="evidence" value="ECO:0007669"/>
    <property type="project" value="UniProtKB-UniRule"/>
</dbReference>
<dbReference type="EC" id="2.7.1.2" evidence="3"/>
<proteinExistence type="inferred from homology"/>
<dbReference type="PANTHER" id="PTHR47363:SF1">
    <property type="entry name" value="GLUCOKINASE"/>
    <property type="match status" value="1"/>
</dbReference>
<evidence type="ECO:0000313" key="5">
    <source>
        <dbReference type="EMBL" id="PZO34895.1"/>
    </source>
</evidence>
<reference evidence="5 6" key="2">
    <citation type="submission" date="2018-06" db="EMBL/GenBank/DDBJ databases">
        <title>Metagenomic assembly of (sub)arctic Cyanobacteria and their associated microbiome from non-axenic cultures.</title>
        <authorList>
            <person name="Baurain D."/>
        </authorList>
    </citation>
    <scope>NUCLEOTIDE SEQUENCE [LARGE SCALE GENOMIC DNA]</scope>
    <source>
        <strain evidence="5">ULC041bin1</strain>
    </source>
</reference>
<dbReference type="Gene3D" id="3.30.420.40">
    <property type="match status" value="1"/>
</dbReference>
<reference evidence="6" key="1">
    <citation type="submission" date="2018-04" db="EMBL/GenBank/DDBJ databases">
        <authorList>
            <person name="Cornet L."/>
        </authorList>
    </citation>
    <scope>NUCLEOTIDE SEQUENCE [LARGE SCALE GENOMIC DNA]</scope>
</reference>
<dbReference type="SUPFAM" id="SSF53067">
    <property type="entry name" value="Actin-like ATPase domain"/>
    <property type="match status" value="1"/>
</dbReference>
<keyword evidence="1 3" id="KW-0808">Transferase</keyword>
<dbReference type="GO" id="GO:0006096">
    <property type="term" value="P:glycolytic process"/>
    <property type="evidence" value="ECO:0007669"/>
    <property type="project" value="UniProtKB-UniRule"/>
</dbReference>
<evidence type="ECO:0000313" key="6">
    <source>
        <dbReference type="Proteomes" id="UP000249081"/>
    </source>
</evidence>
<organism evidence="5 6">
    <name type="scientific">Shackletoniella antarctica</name>
    <dbReference type="NCBI Taxonomy" id="268115"/>
    <lineage>
        <taxon>Bacteria</taxon>
        <taxon>Bacillati</taxon>
        <taxon>Cyanobacteriota</taxon>
        <taxon>Cyanophyceae</taxon>
        <taxon>Oculatellales</taxon>
        <taxon>Oculatellaceae</taxon>
        <taxon>Shackletoniella</taxon>
    </lineage>
</organism>